<dbReference type="SUPFAM" id="SSF53098">
    <property type="entry name" value="Ribonuclease H-like"/>
    <property type="match status" value="1"/>
</dbReference>
<dbReference type="Gene3D" id="3.30.420.10">
    <property type="entry name" value="Ribonuclease H-like superfamily/Ribonuclease H"/>
    <property type="match status" value="1"/>
</dbReference>
<evidence type="ECO:0000313" key="3">
    <source>
        <dbReference type="Proteomes" id="UP001596990"/>
    </source>
</evidence>
<dbReference type="PANTHER" id="PTHR48475">
    <property type="entry name" value="RIBONUCLEASE H"/>
    <property type="match status" value="1"/>
</dbReference>
<dbReference type="InterPro" id="IPR036397">
    <property type="entry name" value="RNaseH_sf"/>
</dbReference>
<name>A0ABW3L564_9BACI</name>
<evidence type="ECO:0000313" key="2">
    <source>
        <dbReference type="EMBL" id="MFD1019868.1"/>
    </source>
</evidence>
<feature type="domain" description="RNase H type-1" evidence="1">
    <location>
        <begin position="70"/>
        <end position="207"/>
    </location>
</feature>
<dbReference type="Pfam" id="PF13456">
    <property type="entry name" value="RVT_3"/>
    <property type="match status" value="1"/>
</dbReference>
<dbReference type="EMBL" id="JBHTKL010000005">
    <property type="protein sequence ID" value="MFD1019868.1"/>
    <property type="molecule type" value="Genomic_DNA"/>
</dbReference>
<dbReference type="CDD" id="cd09279">
    <property type="entry name" value="RNase_HI_like"/>
    <property type="match status" value="1"/>
</dbReference>
<dbReference type="Proteomes" id="UP001596990">
    <property type="component" value="Unassembled WGS sequence"/>
</dbReference>
<dbReference type="PANTHER" id="PTHR48475:SF1">
    <property type="entry name" value="RNASE H TYPE-1 DOMAIN-CONTAINING PROTEIN"/>
    <property type="match status" value="1"/>
</dbReference>
<proteinExistence type="predicted"/>
<keyword evidence="3" id="KW-1185">Reference proteome</keyword>
<dbReference type="RefSeq" id="WP_386060474.1">
    <property type="nucleotide sequence ID" value="NZ_JBHTKL010000005.1"/>
</dbReference>
<comment type="caution">
    <text evidence="2">The sequence shown here is derived from an EMBL/GenBank/DDBJ whole genome shotgun (WGS) entry which is preliminary data.</text>
</comment>
<dbReference type="NCBIfam" id="NF005822">
    <property type="entry name" value="PRK07708.1"/>
    <property type="match status" value="1"/>
</dbReference>
<dbReference type="InterPro" id="IPR012337">
    <property type="entry name" value="RNaseH-like_sf"/>
</dbReference>
<evidence type="ECO:0000259" key="1">
    <source>
        <dbReference type="PROSITE" id="PS50879"/>
    </source>
</evidence>
<accession>A0ABW3L564</accession>
<reference evidence="3" key="1">
    <citation type="journal article" date="2019" name="Int. J. Syst. Evol. Microbiol.">
        <title>The Global Catalogue of Microorganisms (GCM) 10K type strain sequencing project: providing services to taxonomists for standard genome sequencing and annotation.</title>
        <authorList>
            <consortium name="The Broad Institute Genomics Platform"/>
            <consortium name="The Broad Institute Genome Sequencing Center for Infectious Disease"/>
            <person name="Wu L."/>
            <person name="Ma J."/>
        </authorList>
    </citation>
    <scope>NUCLEOTIDE SEQUENCE [LARGE SCALE GENOMIC DNA]</scope>
    <source>
        <strain evidence="3">CCUG 56607</strain>
    </source>
</reference>
<organism evidence="2 3">
    <name type="scientific">Thalassobacillus hwangdonensis</name>
    <dbReference type="NCBI Taxonomy" id="546108"/>
    <lineage>
        <taxon>Bacteria</taxon>
        <taxon>Bacillati</taxon>
        <taxon>Bacillota</taxon>
        <taxon>Bacilli</taxon>
        <taxon>Bacillales</taxon>
        <taxon>Bacillaceae</taxon>
        <taxon>Thalassobacillus</taxon>
    </lineage>
</organism>
<dbReference type="PROSITE" id="PS50879">
    <property type="entry name" value="RNASE_H_1"/>
    <property type="match status" value="1"/>
</dbReference>
<protein>
    <submittedName>
        <fullName evidence="2">Reverse transcriptase-like protein</fullName>
    </submittedName>
</protein>
<dbReference type="InterPro" id="IPR002156">
    <property type="entry name" value="RNaseH_domain"/>
</dbReference>
<sequence>MKVRIEWTYRTPKGLKTSCFTEVMPAGKAIVLAEDMERTGRAKEVSFVDTHDSTWTLKELKAQLKEIETEPHDVKVYFDGGFDLSTRRSGLGCAIYFEQNGKSMRLRKNALVDELQTNNEAEYAALHLAIQELEAMGVHDMPVTFVGDSQVVINQMNDEWPCLEEELSRWADRIDEKLADMGVTPEFVHLSRKENREADRLASQALKGVEVESTTEAKE</sequence>
<gene>
    <name evidence="2" type="ORF">ACFQ2J_11845</name>
</gene>